<dbReference type="OrthoDB" id="1022712at2"/>
<sequence>MANGELTYDDFLQRLNIQDILMDAGYHLNKRDGLRYPSYIRTDSNGTRIRGDKFIVTPNGKCCFQPPQQKLYNIISFIKAFPEKFTEHRNGVSPDRLVNLVCNRLLNQPINDRSLRIIHPRRENTPFRLDDYDIHRFDVKDRETHKRFYPYFKNRGIDIFTQRAFADHFFLATRHRSDGLAYANLAFPLVLPKEPDKIAGLEERGRPKMDGSGSYKGKAEGSNSSEGLWIANFCGEPLQKAGGVAWFESAYDAMAFYQIHRNGFQDNPDLSKKSVFVSTGGTPTDMQIRGMLSVTPDINHYLCFDNDIAGREFVKKFQTIAESMHINSDRIKVFPLMPCYKDWNDALLGKTSEEYLDSIKDAIIPLGAPLGTTGYATDKEEEHRQPNIHR</sequence>
<dbReference type="RefSeq" id="WP_121736265.1">
    <property type="nucleotide sequence ID" value="NZ_QXXG01000002.1"/>
</dbReference>
<reference evidence="1 2" key="1">
    <citation type="submission" date="2018-09" db="EMBL/GenBank/DDBJ databases">
        <title>Murine metabolic-syndrome-specific gut microbial biobank.</title>
        <authorList>
            <person name="Liu C."/>
        </authorList>
    </citation>
    <scope>NUCLEOTIDE SEQUENCE [LARGE SCALE GENOMIC DNA]</scope>
    <source>
        <strain evidence="1 2">8-P5</strain>
    </source>
</reference>
<name>A0A3L7ZN39_PARDI</name>
<dbReference type="Gene3D" id="3.40.1360.10">
    <property type="match status" value="1"/>
</dbReference>
<gene>
    <name evidence="1" type="ORF">D7V78_11095</name>
</gene>
<dbReference type="Proteomes" id="UP000278164">
    <property type="component" value="Unassembled WGS sequence"/>
</dbReference>
<dbReference type="AlphaFoldDB" id="A0A3L7ZN39"/>
<proteinExistence type="predicted"/>
<comment type="caution">
    <text evidence="1">The sequence shown here is derived from an EMBL/GenBank/DDBJ whole genome shotgun (WGS) entry which is preliminary data.</text>
</comment>
<accession>A0A3L7ZN39</accession>
<evidence type="ECO:0008006" key="3">
    <source>
        <dbReference type="Google" id="ProtNLM"/>
    </source>
</evidence>
<evidence type="ECO:0000313" key="2">
    <source>
        <dbReference type="Proteomes" id="UP000278164"/>
    </source>
</evidence>
<dbReference type="EMBL" id="RAYI01000019">
    <property type="protein sequence ID" value="RLT73246.1"/>
    <property type="molecule type" value="Genomic_DNA"/>
</dbReference>
<protein>
    <recommendedName>
        <fullName evidence="3">Toprim domain-containing protein</fullName>
    </recommendedName>
</protein>
<dbReference type="SUPFAM" id="SSF56731">
    <property type="entry name" value="DNA primase core"/>
    <property type="match status" value="1"/>
</dbReference>
<evidence type="ECO:0000313" key="1">
    <source>
        <dbReference type="EMBL" id="RLT73246.1"/>
    </source>
</evidence>
<organism evidence="1 2">
    <name type="scientific">Parabacteroides distasonis</name>
    <dbReference type="NCBI Taxonomy" id="823"/>
    <lineage>
        <taxon>Bacteria</taxon>
        <taxon>Pseudomonadati</taxon>
        <taxon>Bacteroidota</taxon>
        <taxon>Bacteroidia</taxon>
        <taxon>Bacteroidales</taxon>
        <taxon>Tannerellaceae</taxon>
        <taxon>Parabacteroides</taxon>
    </lineage>
</organism>
<dbReference type="Pfam" id="PF13155">
    <property type="entry name" value="Toprim_2"/>
    <property type="match status" value="1"/>
</dbReference>